<name>A0A8T0MKQ7_PANVG</name>
<feature type="compositionally biased region" description="Polar residues" evidence="1">
    <location>
        <begin position="61"/>
        <end position="71"/>
    </location>
</feature>
<dbReference type="PANTHER" id="PTHR45125:SF40">
    <property type="entry name" value="OS06G0117800 PROTEIN"/>
    <property type="match status" value="1"/>
</dbReference>
<feature type="domain" description="No apical meristem-associated C-terminal" evidence="2">
    <location>
        <begin position="200"/>
        <end position="377"/>
    </location>
</feature>
<dbReference type="OrthoDB" id="693008at2759"/>
<comment type="caution">
    <text evidence="3">The sequence shown here is derived from an EMBL/GenBank/DDBJ whole genome shotgun (WGS) entry which is preliminary data.</text>
</comment>
<evidence type="ECO:0000256" key="1">
    <source>
        <dbReference type="SAM" id="MobiDB-lite"/>
    </source>
</evidence>
<dbReference type="Pfam" id="PF14303">
    <property type="entry name" value="NAM-associated"/>
    <property type="match status" value="1"/>
</dbReference>
<keyword evidence="4" id="KW-1185">Reference proteome</keyword>
<feature type="compositionally biased region" description="Basic and acidic residues" evidence="1">
    <location>
        <begin position="249"/>
        <end position="269"/>
    </location>
</feature>
<accession>A0A8T0MKQ7</accession>
<dbReference type="EMBL" id="CM029054">
    <property type="protein sequence ID" value="KAG2538021.1"/>
    <property type="molecule type" value="Genomic_DNA"/>
</dbReference>
<feature type="region of interest" description="Disordered" evidence="1">
    <location>
        <begin position="227"/>
        <end position="277"/>
    </location>
</feature>
<evidence type="ECO:0000259" key="2">
    <source>
        <dbReference type="Pfam" id="PF14303"/>
    </source>
</evidence>
<dbReference type="InterPro" id="IPR029466">
    <property type="entry name" value="NAM-associated_C"/>
</dbReference>
<dbReference type="Proteomes" id="UP000823388">
    <property type="component" value="Chromosome 9N"/>
</dbReference>
<evidence type="ECO:0000313" key="4">
    <source>
        <dbReference type="Proteomes" id="UP000823388"/>
    </source>
</evidence>
<dbReference type="EMBL" id="CM029054">
    <property type="protein sequence ID" value="KAG2538020.1"/>
    <property type="molecule type" value="Genomic_DNA"/>
</dbReference>
<gene>
    <name evidence="3" type="ORF">PVAP13_9NG331065</name>
</gene>
<feature type="region of interest" description="Disordered" evidence="1">
    <location>
        <begin position="51"/>
        <end position="97"/>
    </location>
</feature>
<evidence type="ECO:0000313" key="3">
    <source>
        <dbReference type="EMBL" id="KAG2538021.1"/>
    </source>
</evidence>
<dbReference type="PANTHER" id="PTHR45125">
    <property type="entry name" value="F21J9.4-RELATED"/>
    <property type="match status" value="1"/>
</dbReference>
<protein>
    <recommendedName>
        <fullName evidence="2">No apical meristem-associated C-terminal domain-containing protein</fullName>
    </recommendedName>
</protein>
<organism evidence="3 4">
    <name type="scientific">Panicum virgatum</name>
    <name type="common">Blackwell switchgrass</name>
    <dbReference type="NCBI Taxonomy" id="38727"/>
    <lineage>
        <taxon>Eukaryota</taxon>
        <taxon>Viridiplantae</taxon>
        <taxon>Streptophyta</taxon>
        <taxon>Embryophyta</taxon>
        <taxon>Tracheophyta</taxon>
        <taxon>Spermatophyta</taxon>
        <taxon>Magnoliopsida</taxon>
        <taxon>Liliopsida</taxon>
        <taxon>Poales</taxon>
        <taxon>Poaceae</taxon>
        <taxon>PACMAD clade</taxon>
        <taxon>Panicoideae</taxon>
        <taxon>Panicodae</taxon>
        <taxon>Paniceae</taxon>
        <taxon>Panicinae</taxon>
        <taxon>Panicum</taxon>
        <taxon>Panicum sect. Hiantes</taxon>
    </lineage>
</organism>
<reference evidence="3" key="1">
    <citation type="submission" date="2020-05" db="EMBL/GenBank/DDBJ databases">
        <title>WGS assembly of Panicum virgatum.</title>
        <authorList>
            <person name="Lovell J.T."/>
            <person name="Jenkins J."/>
            <person name="Shu S."/>
            <person name="Juenger T.E."/>
            <person name="Schmutz J."/>
        </authorList>
    </citation>
    <scope>NUCLEOTIDE SEQUENCE</scope>
    <source>
        <strain evidence="3">AP13</strain>
    </source>
</reference>
<sequence>MERQYLNFGGQSSQRQPFYVSNQFLHQFATSQQNYEYPSSQEVQNSSQYNFVMPTQPLPSPTQAYSRTTGGDDQDIEEVRRPTTKRKGKEKEVPRRGSNFSKEEDVVLCSAWLNVSIDPIIGAGQSQGGFYKRMHEYFNANKPQGSTRSQNAIQNIWLLVQKCVNKFCGIKSAIDRRHESGKNEADRIEDAINMYERKEPFQFLHCWKILRDQAKWNDKLLELNNNGGKINEDNVAEPGCEGELPSENNVHDRPEGRDTAKRRSRRESESSASTAFEVLQRIHDNREKSQLKEEEQLQQILNRKDEKLNLQRAVLKVHMDAIELKKQAREEDLLLRKQEHELLAKQTEAQLLTTEAGIMAVDLEKVAPHFKEYYIGMQ</sequence>
<dbReference type="AlphaFoldDB" id="A0A8T0MKQ7"/>
<proteinExistence type="predicted"/>